<proteinExistence type="predicted"/>
<name>A0A164TMF2_9AGAM</name>
<reference evidence="3 4" key="1">
    <citation type="journal article" date="2016" name="Mol. Biol. Evol.">
        <title>Comparative Genomics of Early-Diverging Mushroom-Forming Fungi Provides Insights into the Origins of Lignocellulose Decay Capabilities.</title>
        <authorList>
            <person name="Nagy L.G."/>
            <person name="Riley R."/>
            <person name="Tritt A."/>
            <person name="Adam C."/>
            <person name="Daum C."/>
            <person name="Floudas D."/>
            <person name="Sun H."/>
            <person name="Yadav J.S."/>
            <person name="Pangilinan J."/>
            <person name="Larsson K.H."/>
            <person name="Matsuura K."/>
            <person name="Barry K."/>
            <person name="Labutti K."/>
            <person name="Kuo R."/>
            <person name="Ohm R.A."/>
            <person name="Bhattacharya S.S."/>
            <person name="Shirouzu T."/>
            <person name="Yoshinaga Y."/>
            <person name="Martin F.M."/>
            <person name="Grigoriev I.V."/>
            <person name="Hibbett D.S."/>
        </authorList>
    </citation>
    <scope>NUCLEOTIDE SEQUENCE [LARGE SCALE GENOMIC DNA]</scope>
    <source>
        <strain evidence="3 4">HHB9708</strain>
    </source>
</reference>
<feature type="domain" description="Mediator of RNA polymerase II transcription subunit 25 von Willebrand factor type A" evidence="2">
    <location>
        <begin position="14"/>
        <end position="211"/>
    </location>
</feature>
<feature type="compositionally biased region" description="Polar residues" evidence="1">
    <location>
        <begin position="454"/>
        <end position="463"/>
    </location>
</feature>
<feature type="compositionally biased region" description="Polar residues" evidence="1">
    <location>
        <begin position="761"/>
        <end position="772"/>
    </location>
</feature>
<evidence type="ECO:0000256" key="1">
    <source>
        <dbReference type="SAM" id="MobiDB-lite"/>
    </source>
</evidence>
<feature type="compositionally biased region" description="Basic and acidic residues" evidence="1">
    <location>
        <begin position="256"/>
        <end position="265"/>
    </location>
</feature>
<feature type="compositionally biased region" description="Polar residues" evidence="1">
    <location>
        <begin position="727"/>
        <end position="745"/>
    </location>
</feature>
<feature type="compositionally biased region" description="Low complexity" evidence="1">
    <location>
        <begin position="436"/>
        <end position="447"/>
    </location>
</feature>
<evidence type="ECO:0000313" key="3">
    <source>
        <dbReference type="EMBL" id="KZS92493.1"/>
    </source>
</evidence>
<dbReference type="AlphaFoldDB" id="A0A164TMF2"/>
<dbReference type="STRING" id="1314777.A0A164TMF2"/>
<feature type="region of interest" description="Disordered" evidence="1">
    <location>
        <begin position="727"/>
        <end position="772"/>
    </location>
</feature>
<dbReference type="InterPro" id="IPR021419">
    <property type="entry name" value="Mediator_Med25_VWA"/>
</dbReference>
<evidence type="ECO:0000259" key="2">
    <source>
        <dbReference type="Pfam" id="PF11265"/>
    </source>
</evidence>
<organism evidence="3 4">
    <name type="scientific">Sistotremastrum niveocremeum HHB9708</name>
    <dbReference type="NCBI Taxonomy" id="1314777"/>
    <lineage>
        <taxon>Eukaryota</taxon>
        <taxon>Fungi</taxon>
        <taxon>Dikarya</taxon>
        <taxon>Basidiomycota</taxon>
        <taxon>Agaricomycotina</taxon>
        <taxon>Agaricomycetes</taxon>
        <taxon>Sistotremastrales</taxon>
        <taxon>Sistotremastraceae</taxon>
        <taxon>Sertulicium</taxon>
        <taxon>Sertulicium niveocremeum</taxon>
    </lineage>
</organism>
<feature type="region of interest" description="Disordered" evidence="1">
    <location>
        <begin position="251"/>
        <end position="339"/>
    </location>
</feature>
<accession>A0A164TMF2</accession>
<feature type="compositionally biased region" description="Polar residues" evidence="1">
    <location>
        <begin position="322"/>
        <end position="339"/>
    </location>
</feature>
<dbReference type="Pfam" id="PF11265">
    <property type="entry name" value="Med25_VWA"/>
    <property type="match status" value="1"/>
</dbReference>
<feature type="compositionally biased region" description="Low complexity" evidence="1">
    <location>
        <begin position="266"/>
        <end position="321"/>
    </location>
</feature>
<protein>
    <recommendedName>
        <fullName evidence="2">Mediator of RNA polymerase II transcription subunit 25 von Willebrand factor type A domain-containing protein</fullName>
    </recommendedName>
</protein>
<keyword evidence="4" id="KW-1185">Reference proteome</keyword>
<evidence type="ECO:0000313" key="4">
    <source>
        <dbReference type="Proteomes" id="UP000076722"/>
    </source>
</evidence>
<feature type="region of interest" description="Disordered" evidence="1">
    <location>
        <begin position="423"/>
        <end position="463"/>
    </location>
</feature>
<sequence>MSQPQQPQQQDSIAVACVIESSTTLAKHWTTMLTQYFPPIMTHIASSFSLPASGSPHSQAAINEKLQLFRIAIITYGSADTRPSPVIAKRFFGPPHIVTRQLKDEREYGIGMSPPDPRNGMAALEGIVAALELFDTLFTQSLNKPSACHIFLFASNPPNAATRPMWNGNQNLDDVSWDTLPEEFQKRKIRFSIILSEPIPKLQEFWSKSAISPNNAWFPMQQGHVVQLDGVQSHPQQSPAPNNKRSIAAVASPEVPPERHQKPKQEPSSASPKQSQSTSTPTSQSQSSQPRQPTPNQSQTQVQSQTTPLPSSQSSQSQPSQNDATPQTNGESSATQSELGQKVNEIFKQFKALETEIRQSLVRLAAGRQQGAPNALVTTLQQELRPKIRTYEAMRNSLNDQRHRSVLTALGLLQPGQVVESCLPPQKRAPVPPSSVAPSQSQSQSSSEAPTPAVTVSNPPTSQPAAAAMFQTRSLEMESQMAKLVASSGGGSVGLPPVPTVPLPGAQESSTPASQPPFTWFGRLMWAGADPGTKQRKEMSALVKARNTDPSRDCGMAKWPPQFSLVPARRNGLAEVLGWVRKSGATICHFVPHGDSPEELANSQNYYTMLRMLLISKSVCAVSQYSVQEDDGTTSPFDVLIFPGPQSNPEGLYGAITPMNRAKGEPLQPTPGGPLAPAVPLPNMSAAMTAQQIALTQQYFQTAGRPPGAGGAGFNLAQFLNNTGNTASPALSTGSHGSVSHQRTPSGGGFSLNLPPEAMQSFLQRSQDGTGS</sequence>
<dbReference type="Proteomes" id="UP000076722">
    <property type="component" value="Unassembled WGS sequence"/>
</dbReference>
<dbReference type="EMBL" id="KV419410">
    <property type="protein sequence ID" value="KZS92493.1"/>
    <property type="molecule type" value="Genomic_DNA"/>
</dbReference>
<gene>
    <name evidence="3" type="ORF">SISNIDRAFT_486520</name>
</gene>
<dbReference type="OrthoDB" id="7690434at2759"/>